<keyword evidence="2" id="KW-1133">Transmembrane helix</keyword>
<feature type="transmembrane region" description="Helical" evidence="2">
    <location>
        <begin position="12"/>
        <end position="35"/>
    </location>
</feature>
<reference evidence="3 4" key="1">
    <citation type="journal article" date="2020" name="Int. J. Syst. Evol. Microbiol.">
        <title>Description of Erysipelothrix piscisicarius sp. nov., an emergent fish pathogen, and assessment of virulence using a tiger barb (Puntigrus tetrazona) infection model.</title>
        <authorList>
            <person name="Pomaranski E.K."/>
            <person name="Griffin M.J."/>
            <person name="Camus A.C."/>
            <person name="Armwood A.R."/>
            <person name="Shelley J."/>
            <person name="Waldbieser G.C."/>
            <person name="LaFrentz B.R."/>
            <person name="Garcia J.C."/>
            <person name="Yanong R."/>
            <person name="Soto E."/>
        </authorList>
    </citation>
    <scope>NUCLEOTIDE SEQUENCE [LARGE SCALE GENOMIC DNA]</scope>
    <source>
        <strain evidence="3 4">15TAL0474</strain>
    </source>
</reference>
<protein>
    <recommendedName>
        <fullName evidence="5">DUF948 domain-containing protein</fullName>
    </recommendedName>
</protein>
<sequence>MDALIQNLREVSILIAPIVGVVCLIILAMILYRVYVVVRDLPKTIDRVNGVIDSTQSSVDQLQAPLNTLNNVTNTVDLVNQSAVSAVSSVASYGAKHSDTIVNWTKDFFDKRRNGRNPENSDVQKAGDEKEEDFGIYE</sequence>
<dbReference type="Proteomes" id="UP000278804">
    <property type="component" value="Chromosome"/>
</dbReference>
<feature type="compositionally biased region" description="Acidic residues" evidence="1">
    <location>
        <begin position="129"/>
        <end position="138"/>
    </location>
</feature>
<evidence type="ECO:0000256" key="2">
    <source>
        <dbReference type="SAM" id="Phobius"/>
    </source>
</evidence>
<evidence type="ECO:0000256" key="1">
    <source>
        <dbReference type="SAM" id="MobiDB-lite"/>
    </source>
</evidence>
<dbReference type="EMBL" id="CP034234">
    <property type="protein sequence ID" value="AZK44506.1"/>
    <property type="molecule type" value="Genomic_DNA"/>
</dbReference>
<evidence type="ECO:0008006" key="5">
    <source>
        <dbReference type="Google" id="ProtNLM"/>
    </source>
</evidence>
<gene>
    <name evidence="3" type="ORF">EEI45_07005</name>
</gene>
<organism evidence="3 4">
    <name type="scientific">Erysipelothrix piscisicarius</name>
    <dbReference type="NCBI Taxonomy" id="2485784"/>
    <lineage>
        <taxon>Bacteria</taxon>
        <taxon>Bacillati</taxon>
        <taxon>Bacillota</taxon>
        <taxon>Erysipelotrichia</taxon>
        <taxon>Erysipelotrichales</taxon>
        <taxon>Erysipelotrichaceae</taxon>
        <taxon>Erysipelothrix</taxon>
    </lineage>
</organism>
<evidence type="ECO:0000313" key="3">
    <source>
        <dbReference type="EMBL" id="AZK44506.1"/>
    </source>
</evidence>
<dbReference type="KEGG" id="eri:EEI45_07005"/>
<keyword evidence="2" id="KW-0812">Transmembrane</keyword>
<dbReference type="AlphaFoldDB" id="A0A3S8RNH2"/>
<evidence type="ECO:0000313" key="4">
    <source>
        <dbReference type="Proteomes" id="UP000278804"/>
    </source>
</evidence>
<keyword evidence="2" id="KW-0472">Membrane</keyword>
<feature type="region of interest" description="Disordered" evidence="1">
    <location>
        <begin position="110"/>
        <end position="138"/>
    </location>
</feature>
<keyword evidence="4" id="KW-1185">Reference proteome</keyword>
<proteinExistence type="predicted"/>
<name>A0A3S8RNH2_9FIRM</name>
<dbReference type="RefSeq" id="WP_125164675.1">
    <property type="nucleotide sequence ID" value="NZ_CP034234.1"/>
</dbReference>
<accession>A0A3S8RNH2</accession>